<protein>
    <submittedName>
        <fullName evidence="1">(rape) hypothetical protein</fullName>
    </submittedName>
</protein>
<dbReference type="EMBL" id="HG994371">
    <property type="protein sequence ID" value="CAF2015849.1"/>
    <property type="molecule type" value="Genomic_DNA"/>
</dbReference>
<gene>
    <name evidence="1" type="ORF">DARMORV10_C07P43270.1</name>
</gene>
<name>A0A816N3T9_BRANA</name>
<reference evidence="1" key="1">
    <citation type="submission" date="2021-01" db="EMBL/GenBank/DDBJ databases">
        <authorList>
            <consortium name="Genoscope - CEA"/>
            <person name="William W."/>
        </authorList>
    </citation>
    <scope>NUCLEOTIDE SEQUENCE</scope>
</reference>
<proteinExistence type="predicted"/>
<evidence type="ECO:0000313" key="1">
    <source>
        <dbReference type="EMBL" id="CAF2015849.1"/>
    </source>
</evidence>
<organism evidence="1">
    <name type="scientific">Brassica napus</name>
    <name type="common">Rape</name>
    <dbReference type="NCBI Taxonomy" id="3708"/>
    <lineage>
        <taxon>Eukaryota</taxon>
        <taxon>Viridiplantae</taxon>
        <taxon>Streptophyta</taxon>
        <taxon>Embryophyta</taxon>
        <taxon>Tracheophyta</taxon>
        <taxon>Spermatophyta</taxon>
        <taxon>Magnoliopsida</taxon>
        <taxon>eudicotyledons</taxon>
        <taxon>Gunneridae</taxon>
        <taxon>Pentapetalae</taxon>
        <taxon>rosids</taxon>
        <taxon>malvids</taxon>
        <taxon>Brassicales</taxon>
        <taxon>Brassicaceae</taxon>
        <taxon>Brassiceae</taxon>
        <taxon>Brassica</taxon>
    </lineage>
</organism>
<accession>A0A816N3T9</accession>
<dbReference type="Proteomes" id="UP001295469">
    <property type="component" value="Chromosome C07"/>
</dbReference>
<sequence length="46" mass="4981">MISIIKPPWISPNLDAPLILGCSSNQSSTITNYTSTIPVALLHLRC</sequence>
<dbReference type="AlphaFoldDB" id="A0A816N3T9"/>